<dbReference type="AlphaFoldDB" id="A0ABD2ETI6"/>
<reference evidence="2 3" key="1">
    <citation type="journal article" date="2024" name="G3 (Bethesda)">
        <title>A hybrid genome assembly of the endangered aye-aye (Daubentonia madagascariensis).</title>
        <authorList>
            <person name="Versoza C.J."/>
            <person name="Pfeifer S.P."/>
        </authorList>
    </citation>
    <scope>NUCLEOTIDE SEQUENCE [LARGE SCALE GENOMIC DNA]</scope>
    <source>
        <strain evidence="2">6821</strain>
    </source>
</reference>
<comment type="caution">
    <text evidence="2">The sequence shown here is derived from an EMBL/GenBank/DDBJ whole genome shotgun (WGS) entry which is preliminary data.</text>
</comment>
<feature type="compositionally biased region" description="Gly residues" evidence="1">
    <location>
        <begin position="40"/>
        <end position="52"/>
    </location>
</feature>
<feature type="non-terminal residue" evidence="2">
    <location>
        <position position="144"/>
    </location>
</feature>
<feature type="compositionally biased region" description="Polar residues" evidence="1">
    <location>
        <begin position="18"/>
        <end position="31"/>
    </location>
</feature>
<proteinExistence type="predicted"/>
<feature type="region of interest" description="Disordered" evidence="1">
    <location>
        <begin position="1"/>
        <end position="96"/>
    </location>
</feature>
<gene>
    <name evidence="2" type="ORF">WCI35_004227</name>
</gene>
<accession>A0ABD2ETI6</accession>
<sequence>WAGSGVWQCHSRPLPGQAGQTPSVSGTSPPTWSVARTCGACGGTGTGPGGGAHSPQTEGRSRQVGDSCSEEGLGRAPSLPPLLPGQGFLVGGRLGRTRTSSATPILPLSWLPLSHGKFLLSAGGDVRAWLGPLPREPPVETMSQ</sequence>
<name>A0ABD2ETI6_DAUMA</name>
<evidence type="ECO:0000313" key="2">
    <source>
        <dbReference type="EMBL" id="KAL2789424.1"/>
    </source>
</evidence>
<dbReference type="EMBL" id="JBFSEQ010000002">
    <property type="protein sequence ID" value="KAL2789424.1"/>
    <property type="molecule type" value="Genomic_DNA"/>
</dbReference>
<evidence type="ECO:0000313" key="3">
    <source>
        <dbReference type="Proteomes" id="UP001610411"/>
    </source>
</evidence>
<dbReference type="Proteomes" id="UP001610411">
    <property type="component" value="Unassembled WGS sequence"/>
</dbReference>
<organism evidence="2 3">
    <name type="scientific">Daubentonia madagascariensis</name>
    <name type="common">Aye-aye</name>
    <name type="synonym">Sciurus madagascariensis</name>
    <dbReference type="NCBI Taxonomy" id="31869"/>
    <lineage>
        <taxon>Eukaryota</taxon>
        <taxon>Metazoa</taxon>
        <taxon>Chordata</taxon>
        <taxon>Craniata</taxon>
        <taxon>Vertebrata</taxon>
        <taxon>Euteleostomi</taxon>
        <taxon>Mammalia</taxon>
        <taxon>Eutheria</taxon>
        <taxon>Euarchontoglires</taxon>
        <taxon>Primates</taxon>
        <taxon>Strepsirrhini</taxon>
        <taxon>Chiromyiformes</taxon>
        <taxon>Daubentoniidae</taxon>
        <taxon>Daubentonia</taxon>
    </lineage>
</organism>
<protein>
    <submittedName>
        <fullName evidence="2">Uncharacterized protein</fullName>
    </submittedName>
</protein>
<keyword evidence="3" id="KW-1185">Reference proteome</keyword>
<evidence type="ECO:0000256" key="1">
    <source>
        <dbReference type="SAM" id="MobiDB-lite"/>
    </source>
</evidence>
<feature type="non-terminal residue" evidence="2">
    <location>
        <position position="1"/>
    </location>
</feature>